<feature type="region of interest" description="Disordered" evidence="1">
    <location>
        <begin position="1"/>
        <end position="21"/>
    </location>
</feature>
<dbReference type="InterPro" id="IPR001309">
    <property type="entry name" value="Pept_C14_p20"/>
</dbReference>
<evidence type="ECO:0000313" key="4">
    <source>
        <dbReference type="Proteomes" id="UP000233020"/>
    </source>
</evidence>
<keyword evidence="4" id="KW-1185">Reference proteome</keyword>
<sequence length="80" mass="9288">MSTASGPREVRPAGGEQNMTETDAFCKREIFDPAEKYKMDHRRRGIALIFNHERFLWHLTLPDRRGTSADRDNLTRSVNL</sequence>
<dbReference type="Proteomes" id="UP000233020">
    <property type="component" value="Unplaced"/>
</dbReference>
<evidence type="ECO:0000256" key="1">
    <source>
        <dbReference type="SAM" id="MobiDB-lite"/>
    </source>
</evidence>
<feature type="domain" description="Caspase family p20" evidence="2">
    <location>
        <begin position="43"/>
        <end position="80"/>
    </location>
</feature>
<dbReference type="AlphaFoldDB" id="A0A2K5DFF3"/>
<accession>A0A2K5DFF3</accession>
<proteinExistence type="predicted"/>
<dbReference type="GO" id="GO:0004197">
    <property type="term" value="F:cysteine-type endopeptidase activity"/>
    <property type="evidence" value="ECO:0007669"/>
    <property type="project" value="InterPro"/>
</dbReference>
<reference evidence="3" key="1">
    <citation type="submission" date="2025-08" db="UniProtKB">
        <authorList>
            <consortium name="Ensembl"/>
        </authorList>
    </citation>
    <scope>IDENTIFICATION</scope>
</reference>
<dbReference type="PROSITE" id="PS50208">
    <property type="entry name" value="CASPASE_P20"/>
    <property type="match status" value="1"/>
</dbReference>
<dbReference type="Ensembl" id="ENSANAT00000037588.1">
    <property type="protein sequence ID" value="ENSANAP00000019714.1"/>
    <property type="gene ID" value="ENSANAG00000027635.1"/>
</dbReference>
<dbReference type="Gene3D" id="3.40.50.1460">
    <property type="match status" value="1"/>
</dbReference>
<name>A0A2K5DFF3_AOTNA</name>
<reference evidence="3" key="2">
    <citation type="submission" date="2025-09" db="UniProtKB">
        <authorList>
            <consortium name="Ensembl"/>
        </authorList>
    </citation>
    <scope>IDENTIFICATION</scope>
</reference>
<dbReference type="SUPFAM" id="SSF52129">
    <property type="entry name" value="Caspase-like"/>
    <property type="match status" value="1"/>
</dbReference>
<protein>
    <submittedName>
        <fullName evidence="3">Caspase 6</fullName>
    </submittedName>
</protein>
<dbReference type="GO" id="GO:0006508">
    <property type="term" value="P:proteolysis"/>
    <property type="evidence" value="ECO:0007669"/>
    <property type="project" value="InterPro"/>
</dbReference>
<dbReference type="GeneTree" id="ENSGT00940000155140"/>
<organism evidence="3 4">
    <name type="scientific">Aotus nancymaae</name>
    <name type="common">Ma's night monkey</name>
    <dbReference type="NCBI Taxonomy" id="37293"/>
    <lineage>
        <taxon>Eukaryota</taxon>
        <taxon>Metazoa</taxon>
        <taxon>Chordata</taxon>
        <taxon>Craniata</taxon>
        <taxon>Vertebrata</taxon>
        <taxon>Euteleostomi</taxon>
        <taxon>Mammalia</taxon>
        <taxon>Eutheria</taxon>
        <taxon>Euarchontoglires</taxon>
        <taxon>Primates</taxon>
        <taxon>Haplorrhini</taxon>
        <taxon>Platyrrhini</taxon>
        <taxon>Aotidae</taxon>
        <taxon>Aotus</taxon>
    </lineage>
</organism>
<evidence type="ECO:0000259" key="2">
    <source>
        <dbReference type="PROSITE" id="PS50208"/>
    </source>
</evidence>
<dbReference type="InterPro" id="IPR029030">
    <property type="entry name" value="Caspase-like_dom_sf"/>
</dbReference>
<evidence type="ECO:0000313" key="3">
    <source>
        <dbReference type="Ensembl" id="ENSANAP00000019714.1"/>
    </source>
</evidence>
<gene>
    <name evidence="3" type="primary">CASP6</name>
</gene>